<dbReference type="SUPFAM" id="SSF64167">
    <property type="entry name" value="SurE-like"/>
    <property type="match status" value="1"/>
</dbReference>
<comment type="subcellular location">
    <subcellularLocation>
        <location evidence="7">Cytoplasm</location>
    </subcellularLocation>
</comment>
<dbReference type="GO" id="GO:0008253">
    <property type="term" value="F:5'-nucleotidase activity"/>
    <property type="evidence" value="ECO:0007669"/>
    <property type="project" value="UniProtKB-UniRule"/>
</dbReference>
<dbReference type="GO" id="GO:0004309">
    <property type="term" value="F:exopolyphosphatase activity"/>
    <property type="evidence" value="ECO:0007669"/>
    <property type="project" value="TreeGrafter"/>
</dbReference>
<feature type="domain" description="Survival protein SurE-like phosphatase/nucleotidase" evidence="9">
    <location>
        <begin position="38"/>
        <end position="241"/>
    </location>
</feature>
<keyword evidence="5 7" id="KW-0547">Nucleotide-binding</keyword>
<dbReference type="NCBIfam" id="TIGR00087">
    <property type="entry name" value="surE"/>
    <property type="match status" value="1"/>
</dbReference>
<dbReference type="PANTHER" id="PTHR30457:SF12">
    <property type="entry name" value="5'_3'-NUCLEOTIDASE SURE"/>
    <property type="match status" value="1"/>
</dbReference>
<dbReference type="Proteomes" id="UP000266113">
    <property type="component" value="Unassembled WGS sequence"/>
</dbReference>
<dbReference type="EC" id="3.1.3.5" evidence="7"/>
<dbReference type="InterPro" id="IPR002828">
    <property type="entry name" value="SurE-like_Pase/nucleotidase"/>
</dbReference>
<evidence type="ECO:0000256" key="7">
    <source>
        <dbReference type="HAMAP-Rule" id="MF_00060"/>
    </source>
</evidence>
<dbReference type="Gene3D" id="3.40.1210.10">
    <property type="entry name" value="Survival protein SurE-like phosphatase/nucleotidase"/>
    <property type="match status" value="1"/>
</dbReference>
<dbReference type="InterPro" id="IPR030048">
    <property type="entry name" value="SurE"/>
</dbReference>
<feature type="region of interest" description="Disordered" evidence="8">
    <location>
        <begin position="1"/>
        <end position="20"/>
    </location>
</feature>
<dbReference type="GO" id="GO:0046872">
    <property type="term" value="F:metal ion binding"/>
    <property type="evidence" value="ECO:0007669"/>
    <property type="project" value="UniProtKB-UniRule"/>
</dbReference>
<reference evidence="10 11" key="1">
    <citation type="submission" date="2018-09" db="EMBL/GenBank/DDBJ databases">
        <title>Discovery and Ecogenomic Context for Candidatus Cryosericales, a Global Caldiserica Order Active in Thawing Permafrost.</title>
        <authorList>
            <person name="Martinez M.A."/>
            <person name="Woodcroft B.J."/>
            <person name="Ignacio Espinoza J.C."/>
            <person name="Zayed A."/>
            <person name="Singleton C.M."/>
            <person name="Boyd J."/>
            <person name="Li Y.-F."/>
            <person name="Purvine S."/>
            <person name="Maughan H."/>
            <person name="Hodgkins S.B."/>
            <person name="Anderson D."/>
            <person name="Sederholm M."/>
            <person name="Temperton B."/>
            <person name="Saleska S.R."/>
            <person name="Tyson G.W."/>
            <person name="Rich V.I."/>
        </authorList>
    </citation>
    <scope>NUCLEOTIDE SEQUENCE [LARGE SCALE GENOMIC DNA]</scope>
    <source>
        <strain evidence="10 11">SMC1</strain>
    </source>
</reference>
<dbReference type="EMBL" id="QXIY01000030">
    <property type="protein sequence ID" value="RIE16450.1"/>
    <property type="molecule type" value="Genomic_DNA"/>
</dbReference>
<evidence type="ECO:0000256" key="8">
    <source>
        <dbReference type="SAM" id="MobiDB-lite"/>
    </source>
</evidence>
<dbReference type="GO" id="GO:0000166">
    <property type="term" value="F:nucleotide binding"/>
    <property type="evidence" value="ECO:0007669"/>
    <property type="project" value="UniProtKB-KW"/>
</dbReference>
<keyword evidence="3 7" id="KW-0963">Cytoplasm</keyword>
<keyword evidence="11" id="KW-1185">Reference proteome</keyword>
<comment type="cofactor">
    <cofactor evidence="7">
        <name>a divalent metal cation</name>
        <dbReference type="ChEBI" id="CHEBI:60240"/>
    </cofactor>
    <text evidence="7">Binds 1 divalent metal cation per subunit.</text>
</comment>
<feature type="binding site" evidence="7">
    <location>
        <position position="74"/>
    </location>
    <ligand>
        <name>a divalent metal cation</name>
        <dbReference type="ChEBI" id="CHEBI:60240"/>
    </ligand>
</feature>
<comment type="catalytic activity">
    <reaction evidence="1 7">
        <text>a ribonucleoside 5'-phosphate + H2O = a ribonucleoside + phosphate</text>
        <dbReference type="Rhea" id="RHEA:12484"/>
        <dbReference type="ChEBI" id="CHEBI:15377"/>
        <dbReference type="ChEBI" id="CHEBI:18254"/>
        <dbReference type="ChEBI" id="CHEBI:43474"/>
        <dbReference type="ChEBI" id="CHEBI:58043"/>
        <dbReference type="EC" id="3.1.3.5"/>
    </reaction>
</comment>
<dbReference type="HAMAP" id="MF_00060">
    <property type="entry name" value="SurE"/>
    <property type="match status" value="1"/>
</dbReference>
<feature type="binding site" evidence="7">
    <location>
        <position position="132"/>
    </location>
    <ligand>
        <name>a divalent metal cation</name>
        <dbReference type="ChEBI" id="CHEBI:60240"/>
    </ligand>
</feature>
<dbReference type="PANTHER" id="PTHR30457">
    <property type="entry name" value="5'-NUCLEOTIDASE SURE"/>
    <property type="match status" value="1"/>
</dbReference>
<evidence type="ECO:0000256" key="4">
    <source>
        <dbReference type="ARBA" id="ARBA00022723"/>
    </source>
</evidence>
<keyword evidence="4 7" id="KW-0479">Metal-binding</keyword>
<evidence type="ECO:0000256" key="6">
    <source>
        <dbReference type="ARBA" id="ARBA00022801"/>
    </source>
</evidence>
<evidence type="ECO:0000313" key="11">
    <source>
        <dbReference type="Proteomes" id="UP000266113"/>
    </source>
</evidence>
<keyword evidence="6 7" id="KW-0378">Hydrolase</keyword>
<accession>A0A398DNB1</accession>
<evidence type="ECO:0000313" key="10">
    <source>
        <dbReference type="EMBL" id="RIE16450.1"/>
    </source>
</evidence>
<proteinExistence type="inferred from homology"/>
<dbReference type="AlphaFoldDB" id="A0A398DNB1"/>
<feature type="binding site" evidence="7">
    <location>
        <position position="43"/>
    </location>
    <ligand>
        <name>a divalent metal cation</name>
        <dbReference type="ChEBI" id="CHEBI:60240"/>
    </ligand>
</feature>
<protein>
    <recommendedName>
        <fullName evidence="7">5'-nucleotidase SurE</fullName>
        <ecNumber evidence="7">3.1.3.5</ecNumber>
    </recommendedName>
    <alternativeName>
        <fullName evidence="7">Nucleoside 5'-monophosphate phosphohydrolase</fullName>
    </alternativeName>
</protein>
<sequence length="312" mass="33672">MGTRGRLPVRGPDCMDQQQARTDPYGVRGLRRNTYMHILVTNDDGLWAQGIQALVAAIPAEHTISVVAPASPQSAKGHSLTMHKPLRVTKVDDYVHPGVDAWSVSGTPVDCMMLGLDTLVEQKVDIVFSGINHGDNLGDDLPYSGTVSGAYEAFLSGYPSIAFSTAFPRTGNPGFDFSPITWFLQKMLPLIPELIGINQPLTKSFSNELNGSLFLNVNAPNCPVSDVKGIRIVPQGRRRYAHRVTASVDQFGAPIYWIGGDVPPIPQEGTDVTAVADGYISVTPLGIDLTDYILLERLQQLGTFAGLTPASQ</sequence>
<dbReference type="Pfam" id="PF01975">
    <property type="entry name" value="SurE"/>
    <property type="match status" value="1"/>
</dbReference>
<feature type="binding site" evidence="7">
    <location>
        <position position="44"/>
    </location>
    <ligand>
        <name>a divalent metal cation</name>
        <dbReference type="ChEBI" id="CHEBI:60240"/>
    </ligand>
</feature>
<evidence type="ECO:0000256" key="1">
    <source>
        <dbReference type="ARBA" id="ARBA00000815"/>
    </source>
</evidence>
<comment type="function">
    <text evidence="7">Nucleotidase that shows phosphatase activity on nucleoside 5'-monophosphates.</text>
</comment>
<comment type="similarity">
    <text evidence="2 7">Belongs to the SurE nucleotidase family.</text>
</comment>
<dbReference type="OrthoDB" id="9780815at2"/>
<comment type="caution">
    <text evidence="10">The sequence shown here is derived from an EMBL/GenBank/DDBJ whole genome shotgun (WGS) entry which is preliminary data.</text>
</comment>
<dbReference type="InterPro" id="IPR036523">
    <property type="entry name" value="SurE-like_sf"/>
</dbReference>
<name>A0A398DNB1_9BACT</name>
<evidence type="ECO:0000256" key="5">
    <source>
        <dbReference type="ARBA" id="ARBA00022741"/>
    </source>
</evidence>
<evidence type="ECO:0000256" key="3">
    <source>
        <dbReference type="ARBA" id="ARBA00022490"/>
    </source>
</evidence>
<evidence type="ECO:0000259" key="9">
    <source>
        <dbReference type="Pfam" id="PF01975"/>
    </source>
</evidence>
<gene>
    <name evidence="7 10" type="primary">surE</name>
    <name evidence="10" type="ORF">SMC1_06830</name>
</gene>
<dbReference type="GO" id="GO:0008254">
    <property type="term" value="F:3'-nucleotidase activity"/>
    <property type="evidence" value="ECO:0007669"/>
    <property type="project" value="TreeGrafter"/>
</dbReference>
<organism evidence="10 11">
    <name type="scientific">Candidatus Cryosericum septentrionale</name>
    <dbReference type="NCBI Taxonomy" id="2290913"/>
    <lineage>
        <taxon>Bacteria</taxon>
        <taxon>Pseudomonadati</taxon>
        <taxon>Caldisericota/Cryosericota group</taxon>
        <taxon>Candidatus Cryosericota</taxon>
        <taxon>Candidatus Cryosericia</taxon>
        <taxon>Candidatus Cryosericales</taxon>
        <taxon>Candidatus Cryosericaceae</taxon>
        <taxon>Candidatus Cryosericum</taxon>
    </lineage>
</organism>
<dbReference type="GO" id="GO:0005737">
    <property type="term" value="C:cytoplasm"/>
    <property type="evidence" value="ECO:0007669"/>
    <property type="project" value="UniProtKB-SubCell"/>
</dbReference>
<evidence type="ECO:0000256" key="2">
    <source>
        <dbReference type="ARBA" id="ARBA00011062"/>
    </source>
</evidence>